<feature type="compositionally biased region" description="Polar residues" evidence="1">
    <location>
        <begin position="352"/>
        <end position="365"/>
    </location>
</feature>
<organism evidence="2 3">
    <name type="scientific">Eucalyptus globulus</name>
    <name type="common">Tasmanian blue gum</name>
    <dbReference type="NCBI Taxonomy" id="34317"/>
    <lineage>
        <taxon>Eukaryota</taxon>
        <taxon>Viridiplantae</taxon>
        <taxon>Streptophyta</taxon>
        <taxon>Embryophyta</taxon>
        <taxon>Tracheophyta</taxon>
        <taxon>Spermatophyta</taxon>
        <taxon>Magnoliopsida</taxon>
        <taxon>eudicotyledons</taxon>
        <taxon>Gunneridae</taxon>
        <taxon>Pentapetalae</taxon>
        <taxon>rosids</taxon>
        <taxon>malvids</taxon>
        <taxon>Myrtales</taxon>
        <taxon>Myrtaceae</taxon>
        <taxon>Myrtoideae</taxon>
        <taxon>Eucalypteae</taxon>
        <taxon>Eucalyptus</taxon>
    </lineage>
</organism>
<feature type="compositionally biased region" description="Polar residues" evidence="1">
    <location>
        <begin position="95"/>
        <end position="123"/>
    </location>
</feature>
<evidence type="ECO:0000256" key="1">
    <source>
        <dbReference type="SAM" id="MobiDB-lite"/>
    </source>
</evidence>
<feature type="compositionally biased region" description="Low complexity" evidence="1">
    <location>
        <begin position="273"/>
        <end position="311"/>
    </location>
</feature>
<sequence>MWYKTLHEDNQEMWDILCGESNEAIEIKSDEQAKEMVRLQSKRGFIELTVLLRSDRFEHEEYDDDTISRLREVWTMKTDMCSSEDGAEWDVSIPNEGSDSATEGESQTDGTSSIDDVQSQLGNAKSFEATENRRQIGDDKVGHYGAVDGGKTASTENRKEKRDETVEPVHLIYQQCEGIEHHEMPCKATTEVEDEIDIASVKTDRIAETDQVPSRRGRGSGTRCASNPPGRNPAMRGRARGTASSPRNSKATMSHGDAAFSSGKSKASDSGRGRGSSSWSSTVSSTGRGRGRGSTSGEGATSSSGRGRGSSPRNDTTKTGSSLRLGTDKGSSSALSRRHQGHDKKNKVMNHISPSTSQSVVSFLL</sequence>
<evidence type="ECO:0000313" key="3">
    <source>
        <dbReference type="Proteomes" id="UP001634007"/>
    </source>
</evidence>
<comment type="caution">
    <text evidence="2">The sequence shown here is derived from an EMBL/GenBank/DDBJ whole genome shotgun (WGS) entry which is preliminary data.</text>
</comment>
<dbReference type="EMBL" id="JBJKBG010000008">
    <property type="protein sequence ID" value="KAL3727143.1"/>
    <property type="molecule type" value="Genomic_DNA"/>
</dbReference>
<feature type="compositionally biased region" description="Basic residues" evidence="1">
    <location>
        <begin position="336"/>
        <end position="348"/>
    </location>
</feature>
<keyword evidence="3" id="KW-1185">Reference proteome</keyword>
<dbReference type="AlphaFoldDB" id="A0ABD3JJP0"/>
<feature type="region of interest" description="Disordered" evidence="1">
    <location>
        <begin position="200"/>
        <end position="365"/>
    </location>
</feature>
<feature type="region of interest" description="Disordered" evidence="1">
    <location>
        <begin position="84"/>
        <end position="165"/>
    </location>
</feature>
<evidence type="ECO:0000313" key="2">
    <source>
        <dbReference type="EMBL" id="KAL3727143.1"/>
    </source>
</evidence>
<reference evidence="2 3" key="1">
    <citation type="submission" date="2024-11" db="EMBL/GenBank/DDBJ databases">
        <title>Chromosome-level genome assembly of Eucalyptus globulus Labill. provides insights into its genome evolution.</title>
        <authorList>
            <person name="Li X."/>
        </authorList>
    </citation>
    <scope>NUCLEOTIDE SEQUENCE [LARGE SCALE GENOMIC DNA]</scope>
    <source>
        <strain evidence="2">CL2024</strain>
        <tissue evidence="2">Fresh tender leaves</tissue>
    </source>
</reference>
<accession>A0ABD3JJP0</accession>
<gene>
    <name evidence="2" type="ORF">ACJRO7_031965</name>
</gene>
<dbReference type="Proteomes" id="UP001634007">
    <property type="component" value="Unassembled WGS sequence"/>
</dbReference>
<protein>
    <submittedName>
        <fullName evidence="2">Uncharacterized protein</fullName>
    </submittedName>
</protein>
<feature type="compositionally biased region" description="Polar residues" evidence="1">
    <location>
        <begin position="242"/>
        <end position="252"/>
    </location>
</feature>
<feature type="compositionally biased region" description="Polar residues" evidence="1">
    <location>
        <begin position="312"/>
        <end position="335"/>
    </location>
</feature>
<name>A0ABD3JJP0_EUCGL</name>
<proteinExistence type="predicted"/>
<feature type="compositionally biased region" description="Basic and acidic residues" evidence="1">
    <location>
        <begin position="128"/>
        <end position="142"/>
    </location>
</feature>
<feature type="compositionally biased region" description="Basic and acidic residues" evidence="1">
    <location>
        <begin position="156"/>
        <end position="165"/>
    </location>
</feature>